<dbReference type="EMBL" id="JAPHNI010000910">
    <property type="protein sequence ID" value="KAJ8107526.1"/>
    <property type="molecule type" value="Genomic_DNA"/>
</dbReference>
<reference evidence="1" key="1">
    <citation type="submission" date="2022-11" db="EMBL/GenBank/DDBJ databases">
        <title>Genome Sequence of Boeremia exigua.</title>
        <authorList>
            <person name="Buettner E."/>
        </authorList>
    </citation>
    <scope>NUCLEOTIDE SEQUENCE</scope>
    <source>
        <strain evidence="1">CU02</strain>
    </source>
</reference>
<dbReference type="Proteomes" id="UP001153331">
    <property type="component" value="Unassembled WGS sequence"/>
</dbReference>
<evidence type="ECO:0000313" key="1">
    <source>
        <dbReference type="EMBL" id="KAJ8107526.1"/>
    </source>
</evidence>
<proteinExistence type="predicted"/>
<comment type="caution">
    <text evidence="1">The sequence shown here is derived from an EMBL/GenBank/DDBJ whole genome shotgun (WGS) entry which is preliminary data.</text>
</comment>
<protein>
    <submittedName>
        <fullName evidence="1">Uncharacterized protein</fullName>
    </submittedName>
</protein>
<evidence type="ECO:0000313" key="2">
    <source>
        <dbReference type="Proteomes" id="UP001153331"/>
    </source>
</evidence>
<name>A0ACC2HWN2_9PLEO</name>
<organism evidence="1 2">
    <name type="scientific">Boeremia exigua</name>
    <dbReference type="NCBI Taxonomy" id="749465"/>
    <lineage>
        <taxon>Eukaryota</taxon>
        <taxon>Fungi</taxon>
        <taxon>Dikarya</taxon>
        <taxon>Ascomycota</taxon>
        <taxon>Pezizomycotina</taxon>
        <taxon>Dothideomycetes</taxon>
        <taxon>Pleosporomycetidae</taxon>
        <taxon>Pleosporales</taxon>
        <taxon>Pleosporineae</taxon>
        <taxon>Didymellaceae</taxon>
        <taxon>Boeremia</taxon>
    </lineage>
</organism>
<keyword evidence="2" id="KW-1185">Reference proteome</keyword>
<sequence length="370" mass="40088">MASLHFSTLIVSAHPVKEVSRVARDDTSLVVLGEHASNRTIVVTFCMTYAFLLALAQGHRAGRMAGKKTSARFSDVLVFAQGFVSTAFVFAVGINSAGLGLSTDAQCYAAIRVCIAMYGVAKIALYLFLLERVHIVRAPFIDRIRDPVWVIGAILTVGGFAGIMGFEFVDPRSALSREDGICRVGIQPGSGIAVIVLDTTINVALTGVFVWQLRPALSSRHTSHSTTESTSRSFLDLLRRRSSNQELSSSRATSQRNLKVMLFRNVIGSSLLLCATIANNAIFLSWPLATHSHACQLMCLTDIVLGMLVTNWLTVRSTVTSNDASKRNASVSGMASAITRRPTMDFQQDYETAEIEIAKPVAVNSVTLEL</sequence>
<accession>A0ACC2HWN2</accession>
<gene>
    <name evidence="1" type="ORF">OPT61_g8802</name>
</gene>